<proteinExistence type="predicted"/>
<dbReference type="Pfam" id="PF00069">
    <property type="entry name" value="Pkinase"/>
    <property type="match status" value="1"/>
</dbReference>
<dbReference type="InterPro" id="IPR000719">
    <property type="entry name" value="Prot_kinase_dom"/>
</dbReference>
<evidence type="ECO:0000313" key="3">
    <source>
        <dbReference type="EMBL" id="GAA5813145.1"/>
    </source>
</evidence>
<dbReference type="PROSITE" id="PS00108">
    <property type="entry name" value="PROTEIN_KINASE_ST"/>
    <property type="match status" value="1"/>
</dbReference>
<accession>A0ABP9Z223</accession>
<evidence type="ECO:0000313" key="4">
    <source>
        <dbReference type="Proteomes" id="UP001473302"/>
    </source>
</evidence>
<evidence type="ECO:0000256" key="1">
    <source>
        <dbReference type="SAM" id="MobiDB-lite"/>
    </source>
</evidence>
<dbReference type="SUPFAM" id="SSF56112">
    <property type="entry name" value="Protein kinase-like (PK-like)"/>
    <property type="match status" value="1"/>
</dbReference>
<gene>
    <name evidence="3" type="ORF">MFLAVUS_006615</name>
</gene>
<keyword evidence="4" id="KW-1185">Reference proteome</keyword>
<feature type="region of interest" description="Disordered" evidence="1">
    <location>
        <begin position="1"/>
        <end position="26"/>
    </location>
</feature>
<dbReference type="PROSITE" id="PS50011">
    <property type="entry name" value="PROTEIN_KINASE_DOM"/>
    <property type="match status" value="1"/>
</dbReference>
<comment type="caution">
    <text evidence="3">The sequence shown here is derived from an EMBL/GenBank/DDBJ whole genome shotgun (WGS) entry which is preliminary data.</text>
</comment>
<name>A0ABP9Z223_9FUNG</name>
<reference evidence="3 4" key="1">
    <citation type="submission" date="2024-04" db="EMBL/GenBank/DDBJ databases">
        <title>genome sequences of Mucor flavus KT1a and Helicostylum pulchrum KT1b strains isolated from the surface of a dry-aged beef.</title>
        <authorList>
            <person name="Toyotome T."/>
            <person name="Hosono M."/>
            <person name="Torimaru M."/>
            <person name="Fukuda K."/>
            <person name="Mikami N."/>
        </authorList>
    </citation>
    <scope>NUCLEOTIDE SEQUENCE [LARGE SCALE GENOMIC DNA]</scope>
    <source>
        <strain evidence="3 4">KT1a</strain>
    </source>
</reference>
<dbReference type="EMBL" id="BAABUK010000015">
    <property type="protein sequence ID" value="GAA5813145.1"/>
    <property type="molecule type" value="Genomic_DNA"/>
</dbReference>
<dbReference type="PANTHER" id="PTHR48015">
    <property type="entry name" value="SERINE/THREONINE-PROTEIN KINASE TAO"/>
    <property type="match status" value="1"/>
</dbReference>
<evidence type="ECO:0000259" key="2">
    <source>
        <dbReference type="PROSITE" id="PS50011"/>
    </source>
</evidence>
<protein>
    <recommendedName>
        <fullName evidence="2">Protein kinase domain-containing protein</fullName>
    </recommendedName>
</protein>
<dbReference type="InterPro" id="IPR008271">
    <property type="entry name" value="Ser/Thr_kinase_AS"/>
</dbReference>
<organism evidence="3 4">
    <name type="scientific">Mucor flavus</name>
    <dbReference type="NCBI Taxonomy" id="439312"/>
    <lineage>
        <taxon>Eukaryota</taxon>
        <taxon>Fungi</taxon>
        <taxon>Fungi incertae sedis</taxon>
        <taxon>Mucoromycota</taxon>
        <taxon>Mucoromycotina</taxon>
        <taxon>Mucoromycetes</taxon>
        <taxon>Mucorales</taxon>
        <taxon>Mucorineae</taxon>
        <taxon>Mucoraceae</taxon>
        <taxon>Mucor</taxon>
    </lineage>
</organism>
<dbReference type="SMART" id="SM00220">
    <property type="entry name" value="S_TKc"/>
    <property type="match status" value="1"/>
</dbReference>
<dbReference type="Gene3D" id="1.10.510.10">
    <property type="entry name" value="Transferase(Phosphotransferase) domain 1"/>
    <property type="match status" value="1"/>
</dbReference>
<dbReference type="InterPro" id="IPR050285">
    <property type="entry name" value="STE20_Ser/Thr_kinase"/>
</dbReference>
<feature type="domain" description="Protein kinase" evidence="2">
    <location>
        <begin position="157"/>
        <end position="396"/>
    </location>
</feature>
<dbReference type="PANTHER" id="PTHR48015:SF35">
    <property type="entry name" value="SERINE_THREONINE-PROTEIN KINASE PAK"/>
    <property type="match status" value="1"/>
</dbReference>
<dbReference type="Proteomes" id="UP001473302">
    <property type="component" value="Unassembled WGS sequence"/>
</dbReference>
<sequence>MFEKRSSSASPRQQLRKSKSLTTASTGAKNIIDMTLKRRSTGCINRRSPSIYSTTSTTSNNFGKEIWRPPGFYEIPNVFGPDCFLKPDVKKSTYNLREYPTTNRVSEKPWYPVGPSTEIPQLPPLIRSTENEFERRVRKALSPKKIQVSNLDPRNKYSGFKEVGTGVNGSVVRVTHKCRLDPDREYKAAIIRELRIMSSGHSNLIRLREVTLWRDDVWMAMDLQRCSVFAVLCQRGIPEEHTIHIACETLKGLNYLHNKSFIHRDIKCENLLLGWNGEVKLADFGLATRTTKRNRDRLGTSKWMAPEVIREQYYNEKIDMWSLGITVIEMMDRVPPHYLVKDEMELFSTILSEPSPTFTYSYPTMYMRGLVAWLLDEHPSTRPSSKDVLSEIEAHVQSRLLKCSTSAELARFINNVLPPA</sequence>
<dbReference type="InterPro" id="IPR011009">
    <property type="entry name" value="Kinase-like_dom_sf"/>
</dbReference>